<dbReference type="SUPFAM" id="SSF53335">
    <property type="entry name" value="S-adenosyl-L-methionine-dependent methyltransferases"/>
    <property type="match status" value="1"/>
</dbReference>
<dbReference type="PANTHER" id="PTHR14911">
    <property type="entry name" value="THUMP DOMAIN-CONTAINING"/>
    <property type="match status" value="1"/>
</dbReference>
<reference evidence="2" key="1">
    <citation type="submission" date="2023-08" db="EMBL/GenBank/DDBJ databases">
        <authorList>
            <person name="Chen Y."/>
            <person name="Shah S."/>
            <person name="Dougan E. K."/>
            <person name="Thang M."/>
            <person name="Chan C."/>
        </authorList>
    </citation>
    <scope>NUCLEOTIDE SEQUENCE</scope>
</reference>
<feature type="domain" description="Ribosomal RNA large subunit methyltransferase K/L-like methyltransferase" evidence="1">
    <location>
        <begin position="200"/>
        <end position="342"/>
    </location>
</feature>
<dbReference type="AlphaFoldDB" id="A0AA36IJ42"/>
<dbReference type="PRINTS" id="PR00507">
    <property type="entry name" value="N12N6MTFRASE"/>
</dbReference>
<dbReference type="GO" id="GO:0030488">
    <property type="term" value="P:tRNA methylation"/>
    <property type="evidence" value="ECO:0007669"/>
    <property type="project" value="TreeGrafter"/>
</dbReference>
<dbReference type="GO" id="GO:0043527">
    <property type="term" value="C:tRNA methyltransferase complex"/>
    <property type="evidence" value="ECO:0007669"/>
    <property type="project" value="UniProtKB-ARBA"/>
</dbReference>
<dbReference type="EMBL" id="CAUJNA010001557">
    <property type="protein sequence ID" value="CAJ1387694.1"/>
    <property type="molecule type" value="Genomic_DNA"/>
</dbReference>
<dbReference type="PANTHER" id="PTHR14911:SF13">
    <property type="entry name" value="TRNA (GUANINE(6)-N2)-METHYLTRANSFERASE THUMP3"/>
    <property type="match status" value="1"/>
</dbReference>
<comment type="caution">
    <text evidence="2">The sequence shown here is derived from an EMBL/GenBank/DDBJ whole genome shotgun (WGS) entry which is preliminary data.</text>
</comment>
<dbReference type="Gene3D" id="3.40.50.150">
    <property type="entry name" value="Vaccinia Virus protein VP39"/>
    <property type="match status" value="1"/>
</dbReference>
<dbReference type="CDD" id="cd02440">
    <property type="entry name" value="AdoMet_MTases"/>
    <property type="match status" value="1"/>
</dbReference>
<name>A0AA36IJ42_9DINO</name>
<protein>
    <recommendedName>
        <fullName evidence="1">Ribosomal RNA large subunit methyltransferase K/L-like methyltransferase domain-containing protein</fullName>
    </recommendedName>
</protein>
<evidence type="ECO:0000313" key="2">
    <source>
        <dbReference type="EMBL" id="CAJ1387694.1"/>
    </source>
</evidence>
<dbReference type="InterPro" id="IPR000241">
    <property type="entry name" value="RlmKL-like_Mtase"/>
</dbReference>
<evidence type="ECO:0000259" key="1">
    <source>
        <dbReference type="Pfam" id="PF01170"/>
    </source>
</evidence>
<dbReference type="GO" id="GO:0016423">
    <property type="term" value="F:tRNA (guanine) methyltransferase activity"/>
    <property type="evidence" value="ECO:0007669"/>
    <property type="project" value="TreeGrafter"/>
</dbReference>
<dbReference type="InterPro" id="IPR029063">
    <property type="entry name" value="SAM-dependent_MTases_sf"/>
</dbReference>
<proteinExistence type="predicted"/>
<evidence type="ECO:0000313" key="3">
    <source>
        <dbReference type="Proteomes" id="UP001178507"/>
    </source>
</evidence>
<gene>
    <name evidence="2" type="ORF">EVOR1521_LOCUS13713</name>
</gene>
<dbReference type="Pfam" id="PF01170">
    <property type="entry name" value="UPF0020"/>
    <property type="match status" value="1"/>
</dbReference>
<accession>A0AA36IJ42</accession>
<organism evidence="2 3">
    <name type="scientific">Effrenium voratum</name>
    <dbReference type="NCBI Taxonomy" id="2562239"/>
    <lineage>
        <taxon>Eukaryota</taxon>
        <taxon>Sar</taxon>
        <taxon>Alveolata</taxon>
        <taxon>Dinophyceae</taxon>
        <taxon>Suessiales</taxon>
        <taxon>Symbiodiniaceae</taxon>
        <taxon>Effrenium</taxon>
    </lineage>
</organism>
<keyword evidence="3" id="KW-1185">Reference proteome</keyword>
<dbReference type="Proteomes" id="UP001178507">
    <property type="component" value="Unassembled WGS sequence"/>
</dbReference>
<sequence length="428" mass="47956">MVAAAGLTLCERLGDFSAVALSERKRDPLNQLASRERLVASRFRFSRGSWYFDRKETCDISDLREVRHVANIRSVVLVADVSDVAAEAVPAEALAERLVEAADWNHALQDLGQLSCSLRTCRVVARKLRKMDGPKLAQELSRCLAKRFAWRVQRPGRTADVTVHAKVKSGRLLLEVALLKHGKAVLGGGWPHQAMGHVEAWAMAAALRIRPGDVVLDPMCGKGSLLLEAATWFPDATFQGCDLDKSQLKLCRQNFRWLGRKAVLKRGDVTRPFGIPCRDKSVDKVVTAPPWNRQFRVKGDLEDFYRKMFQEIFRVLRPKGRLVLLASGGVVRRCLSRALDASQVAAASVTAERRFRLSPAIEGLILVLDVADTAVPAAPEPPAHLANSTRRIYDHWRLLRAQRFPPLESCVEPPQTWLARLWEWLTSR</sequence>